<dbReference type="InterPro" id="IPR052998">
    <property type="entry name" value="Hetero-Diels-Alderase-like"/>
</dbReference>
<gene>
    <name evidence="2" type="ORF">PSALAMII_LOCUS3825</name>
</gene>
<accession>A0A9W4IY59</accession>
<evidence type="ECO:0008006" key="4">
    <source>
        <dbReference type="Google" id="ProtNLM"/>
    </source>
</evidence>
<dbReference type="EMBL" id="CAJVPA010000133">
    <property type="protein sequence ID" value="CAG8360429.1"/>
    <property type="molecule type" value="Genomic_DNA"/>
</dbReference>
<dbReference type="Gene3D" id="2.120.10.30">
    <property type="entry name" value="TolB, C-terminal domain"/>
    <property type="match status" value="1"/>
</dbReference>
<dbReference type="PANTHER" id="PTHR42060">
    <property type="entry name" value="NHL REPEAT-CONTAINING PROTEIN-RELATED"/>
    <property type="match status" value="1"/>
</dbReference>
<dbReference type="SUPFAM" id="SSF63829">
    <property type="entry name" value="Calcium-dependent phosphotriesterase"/>
    <property type="match status" value="1"/>
</dbReference>
<dbReference type="Proteomes" id="UP001152646">
    <property type="component" value="Unassembled WGS sequence"/>
</dbReference>
<evidence type="ECO:0000256" key="1">
    <source>
        <dbReference type="SAM" id="SignalP"/>
    </source>
</evidence>
<reference evidence="2" key="1">
    <citation type="submission" date="2021-07" db="EMBL/GenBank/DDBJ databases">
        <authorList>
            <person name="Branca A.L. A."/>
        </authorList>
    </citation>
    <scope>NUCLEOTIDE SEQUENCE</scope>
</reference>
<dbReference type="OrthoDB" id="9977941at2759"/>
<keyword evidence="1" id="KW-0732">Signal</keyword>
<dbReference type="InterPro" id="IPR011042">
    <property type="entry name" value="6-blade_b-propeller_TolB-like"/>
</dbReference>
<dbReference type="AlphaFoldDB" id="A0A9W4IY59"/>
<organism evidence="2 3">
    <name type="scientific">Penicillium salamii</name>
    <dbReference type="NCBI Taxonomy" id="1612424"/>
    <lineage>
        <taxon>Eukaryota</taxon>
        <taxon>Fungi</taxon>
        <taxon>Dikarya</taxon>
        <taxon>Ascomycota</taxon>
        <taxon>Pezizomycotina</taxon>
        <taxon>Eurotiomycetes</taxon>
        <taxon>Eurotiomycetidae</taxon>
        <taxon>Eurotiales</taxon>
        <taxon>Aspergillaceae</taxon>
        <taxon>Penicillium</taxon>
    </lineage>
</organism>
<comment type="caution">
    <text evidence="2">The sequence shown here is derived from an EMBL/GenBank/DDBJ whole genome shotgun (WGS) entry which is preliminary data.</text>
</comment>
<sequence>MRFSSTCLAGLAFSPLALAFWPASDVYNTAQLPEQPYNNDQPNTKLETVFQFPNNGSWIHNLVVRSDGNLLFTRLDTPEVWHLNTTSGNATVVHSFSNVTSCFGISEIADDVFGIVVGNFSPTTYTPTAGSFSVQKLDFNTKKADSEERTLEEHTVSEIAAMPEALAPNGIATFSPESNLALIADSVKGVVWKVDIETGNYSVALNDTTMLPASNSPLPLGINAVTVHGEHVYYTSTSRMEYCRVKVDKDANPVGDFEIIASGFLPDNVELTQDGTAYIPTDPQNGVVRITPLGQIALVAGGQVSFDLAGPTSARLSKDRKTLYVGTSGGQIAPVLGSFKEPAKIAKITLQ</sequence>
<feature type="chain" id="PRO_5040796993" description="SMP-30/Gluconolactonase/LRE-like region domain-containing protein" evidence="1">
    <location>
        <begin position="20"/>
        <end position="351"/>
    </location>
</feature>
<feature type="signal peptide" evidence="1">
    <location>
        <begin position="1"/>
        <end position="19"/>
    </location>
</feature>
<protein>
    <recommendedName>
        <fullName evidence="4">SMP-30/Gluconolactonase/LRE-like region domain-containing protein</fullName>
    </recommendedName>
</protein>
<evidence type="ECO:0000313" key="3">
    <source>
        <dbReference type="Proteomes" id="UP001152646"/>
    </source>
</evidence>
<dbReference type="PANTHER" id="PTHR42060:SF3">
    <property type="entry name" value="SMP-30_GLUCONOLACTONASE_LRE-LIKE REGION DOMAIN-CONTAINING PROTEIN"/>
    <property type="match status" value="1"/>
</dbReference>
<evidence type="ECO:0000313" key="2">
    <source>
        <dbReference type="EMBL" id="CAG8360429.1"/>
    </source>
</evidence>
<proteinExistence type="predicted"/>
<name>A0A9W4IY59_9EURO</name>